<evidence type="ECO:0000256" key="7">
    <source>
        <dbReference type="SAM" id="MobiDB-lite"/>
    </source>
</evidence>
<gene>
    <name evidence="8" type="ORF">C8A01DRAFT_18385</name>
</gene>
<dbReference type="GO" id="GO:0005634">
    <property type="term" value="C:nucleus"/>
    <property type="evidence" value="ECO:0007669"/>
    <property type="project" value="TreeGrafter"/>
</dbReference>
<evidence type="ECO:0000256" key="3">
    <source>
        <dbReference type="ARBA" id="ARBA00022737"/>
    </source>
</evidence>
<dbReference type="GO" id="GO:0043161">
    <property type="term" value="P:proteasome-mediated ubiquitin-dependent protein catabolic process"/>
    <property type="evidence" value="ECO:0007669"/>
    <property type="project" value="TreeGrafter"/>
</dbReference>
<dbReference type="EMBL" id="MU854462">
    <property type="protein sequence ID" value="KAK4034887.1"/>
    <property type="molecule type" value="Genomic_DNA"/>
</dbReference>
<evidence type="ECO:0000256" key="4">
    <source>
        <dbReference type="ARBA" id="ARBA00022786"/>
    </source>
</evidence>
<proteinExistence type="inferred from homology"/>
<feature type="compositionally biased region" description="Acidic residues" evidence="7">
    <location>
        <begin position="160"/>
        <end position="170"/>
    </location>
</feature>
<evidence type="ECO:0000256" key="1">
    <source>
        <dbReference type="ARBA" id="ARBA00004906"/>
    </source>
</evidence>
<name>A0AAN6SPF8_9PEZI</name>
<dbReference type="InterPro" id="IPR019775">
    <property type="entry name" value="WD40_repeat_CS"/>
</dbReference>
<comment type="caution">
    <text evidence="8">The sequence shown here is derived from an EMBL/GenBank/DDBJ whole genome shotgun (WGS) entry which is preliminary data.</text>
</comment>
<feature type="compositionally biased region" description="Polar residues" evidence="7">
    <location>
        <begin position="141"/>
        <end position="150"/>
    </location>
</feature>
<reference evidence="9" key="1">
    <citation type="journal article" date="2023" name="Mol. Phylogenet. Evol.">
        <title>Genome-scale phylogeny and comparative genomics of the fungal order Sordariales.</title>
        <authorList>
            <person name="Hensen N."/>
            <person name="Bonometti L."/>
            <person name="Westerberg I."/>
            <person name="Brannstrom I.O."/>
            <person name="Guillou S."/>
            <person name="Cros-Aarteil S."/>
            <person name="Calhoun S."/>
            <person name="Haridas S."/>
            <person name="Kuo A."/>
            <person name="Mondo S."/>
            <person name="Pangilinan J."/>
            <person name="Riley R."/>
            <person name="LaButti K."/>
            <person name="Andreopoulos B."/>
            <person name="Lipzen A."/>
            <person name="Chen C."/>
            <person name="Yan M."/>
            <person name="Daum C."/>
            <person name="Ng V."/>
            <person name="Clum A."/>
            <person name="Steindorff A."/>
            <person name="Ohm R.A."/>
            <person name="Martin F."/>
            <person name="Silar P."/>
            <person name="Natvig D.O."/>
            <person name="Lalanne C."/>
            <person name="Gautier V."/>
            <person name="Ament-Velasquez S.L."/>
            <person name="Kruys A."/>
            <person name="Hutchinson M.I."/>
            <person name="Powell A.J."/>
            <person name="Barry K."/>
            <person name="Miller A.N."/>
            <person name="Grigoriev I.V."/>
            <person name="Debuchy R."/>
            <person name="Gladieux P."/>
            <person name="Hiltunen Thoren M."/>
            <person name="Johannesson H."/>
        </authorList>
    </citation>
    <scope>NUCLEOTIDE SEQUENCE [LARGE SCALE GENOMIC DNA]</scope>
    <source>
        <strain evidence="9">CBS 284.82</strain>
    </source>
</reference>
<dbReference type="InterPro" id="IPR036322">
    <property type="entry name" value="WD40_repeat_dom_sf"/>
</dbReference>
<comment type="similarity">
    <text evidence="5">Belongs to the WD repeat cdt2 family.</text>
</comment>
<dbReference type="InterPro" id="IPR051865">
    <property type="entry name" value="WD-repeat_CDT2_adapter"/>
</dbReference>
<dbReference type="SMART" id="SM00320">
    <property type="entry name" value="WD40"/>
    <property type="match status" value="5"/>
</dbReference>
<feature type="repeat" description="WD" evidence="6">
    <location>
        <begin position="321"/>
        <end position="358"/>
    </location>
</feature>
<feature type="repeat" description="WD" evidence="6">
    <location>
        <begin position="279"/>
        <end position="320"/>
    </location>
</feature>
<organism evidence="8 9">
    <name type="scientific">Parachaetomium inaequale</name>
    <dbReference type="NCBI Taxonomy" id="2588326"/>
    <lineage>
        <taxon>Eukaryota</taxon>
        <taxon>Fungi</taxon>
        <taxon>Dikarya</taxon>
        <taxon>Ascomycota</taxon>
        <taxon>Pezizomycotina</taxon>
        <taxon>Sordariomycetes</taxon>
        <taxon>Sordariomycetidae</taxon>
        <taxon>Sordariales</taxon>
        <taxon>Chaetomiaceae</taxon>
        <taxon>Parachaetomium</taxon>
    </lineage>
</organism>
<keyword evidence="2 6" id="KW-0853">WD repeat</keyword>
<feature type="compositionally biased region" description="Low complexity" evidence="7">
    <location>
        <begin position="119"/>
        <end position="130"/>
    </location>
</feature>
<dbReference type="Pfam" id="PF00400">
    <property type="entry name" value="WD40"/>
    <property type="match status" value="3"/>
</dbReference>
<dbReference type="InterPro" id="IPR001680">
    <property type="entry name" value="WD40_rpt"/>
</dbReference>
<evidence type="ECO:0000256" key="2">
    <source>
        <dbReference type="ARBA" id="ARBA00022574"/>
    </source>
</evidence>
<feature type="region of interest" description="Disordered" evidence="7">
    <location>
        <begin position="1"/>
        <end position="63"/>
    </location>
</feature>
<comment type="pathway">
    <text evidence="1">Protein modification; protein ubiquitination.</text>
</comment>
<dbReference type="PROSITE" id="PS50082">
    <property type="entry name" value="WD_REPEATS_2"/>
    <property type="match status" value="3"/>
</dbReference>
<keyword evidence="9" id="KW-1185">Reference proteome</keyword>
<dbReference type="SUPFAM" id="SSF50978">
    <property type="entry name" value="WD40 repeat-like"/>
    <property type="match status" value="1"/>
</dbReference>
<dbReference type="PANTHER" id="PTHR22852">
    <property type="entry name" value="LETHAL 2 DENTICLELESS PROTEIN RETINOIC ACID-REGULATED NUCLEAR MATRIX-ASSOCIATED PROTEIN"/>
    <property type="match status" value="1"/>
</dbReference>
<feature type="repeat" description="WD" evidence="6">
    <location>
        <begin position="675"/>
        <end position="715"/>
    </location>
</feature>
<evidence type="ECO:0000313" key="8">
    <source>
        <dbReference type="EMBL" id="KAK4034887.1"/>
    </source>
</evidence>
<evidence type="ECO:0000313" key="9">
    <source>
        <dbReference type="Proteomes" id="UP001303115"/>
    </source>
</evidence>
<dbReference type="GO" id="GO:0030674">
    <property type="term" value="F:protein-macromolecule adaptor activity"/>
    <property type="evidence" value="ECO:0007669"/>
    <property type="project" value="TreeGrafter"/>
</dbReference>
<dbReference type="PROSITE" id="PS00678">
    <property type="entry name" value="WD_REPEATS_1"/>
    <property type="match status" value="1"/>
</dbReference>
<dbReference type="Proteomes" id="UP001303115">
    <property type="component" value="Unassembled WGS sequence"/>
</dbReference>
<dbReference type="PROSITE" id="PS50294">
    <property type="entry name" value="WD_REPEATS_REGION"/>
    <property type="match status" value="1"/>
</dbReference>
<feature type="region of interest" description="Disordered" evidence="7">
    <location>
        <begin position="76"/>
        <end position="178"/>
    </location>
</feature>
<evidence type="ECO:0000256" key="6">
    <source>
        <dbReference type="PROSITE-ProRule" id="PRU00221"/>
    </source>
</evidence>
<keyword evidence="4" id="KW-0833">Ubl conjugation pathway</keyword>
<dbReference type="InterPro" id="IPR015943">
    <property type="entry name" value="WD40/YVTN_repeat-like_dom_sf"/>
</dbReference>
<keyword evidence="3" id="KW-0677">Repeat</keyword>
<sequence length="744" mass="80812">MADKIPSSPARRSATLNASLLSSPPRAPSTRGKERRNPSITPRKFQRFFTPRSRVSSQPSAARKALCDLTAPALNRCQTPSSPLKPVSEEPNLPHLQDAHRGKRRKFDHSTPEKQRGYLPSPLNSSPLLPTADVRPGLRSPIQSLRSRQALQDGVYRDDDVSDDEDEEPEAVALASKGPVPLHRRGLGAQLVQRMTGAMRYASERALECPVADWRTETADFQSRPEDAHFSSSHEGAPRAIPFCTTSCHKSSLVAVGDEEGYVRLLDSSREFSKIHLSFQAHGNAIIDLDFSEDDNLLATASGDQTGRVIDMMTQRPVSILGHHTASLKQVRFQPGRGSGCVLATSGRDGSVQVWDLRCRGGPVQDMTIAPEVGLRHRLPKPLNPGCVVNSIYDAHARTTRQTKGQLSTSSAGDVARLGEVPGRIGEVSVTALQFLPPGREHLLLTACEADASIKLWDIRAVHTSRHHKASTPVSFTAPPPNHVAFRPFGICSMTLGGDGTRLYALCKDNTVYAYSTAHLVLGHASELTPARPGTEPPRRRHHPHGTAHEGLGPLYGFRHPLFHATSFYVKTAVRPAADGRSELLAVGSSDGAAVLFPTDERYLRDAWSSPDIDQETYYVGSQTDKPPLPARPGLRSASAAAAALTRTNSMSNLFSSRQGADCASPVVRRGTPLVRGHGKEVGAVAWTSEGRLVTVGDDFVVRCWSEERERAADLRLGGETEGRRWGCGWADVGDGWAGDVDDW</sequence>
<dbReference type="AlphaFoldDB" id="A0AAN6SPF8"/>
<protein>
    <submittedName>
        <fullName evidence="8">WD40-repeat-containing domain protein</fullName>
    </submittedName>
</protein>
<evidence type="ECO:0000256" key="5">
    <source>
        <dbReference type="ARBA" id="ARBA00038344"/>
    </source>
</evidence>
<dbReference type="Gene3D" id="2.130.10.10">
    <property type="entry name" value="YVTN repeat-like/Quinoprotein amine dehydrogenase"/>
    <property type="match status" value="3"/>
</dbReference>
<accession>A0AAN6SPF8</accession>
<feature type="region of interest" description="Disordered" evidence="7">
    <location>
        <begin position="528"/>
        <end position="550"/>
    </location>
</feature>
<dbReference type="PANTHER" id="PTHR22852:SF0">
    <property type="entry name" value="DENTICLELESS PROTEIN HOMOLOG"/>
    <property type="match status" value="1"/>
</dbReference>